<gene>
    <name evidence="5" type="ORF">DXB37_07760</name>
    <name evidence="3" type="ORF">GAP55_13135</name>
    <name evidence="2" type="ORF">GAQ56_18755</name>
    <name evidence="4" type="ORF">JQN06_02120</name>
</gene>
<protein>
    <submittedName>
        <fullName evidence="4">DpnD/PcfM family protein</fullName>
    </submittedName>
</protein>
<dbReference type="EMBL" id="WCTR01000008">
    <property type="protein sequence ID" value="KAB4211912.1"/>
    <property type="molecule type" value="Genomic_DNA"/>
</dbReference>
<organism evidence="5 6">
    <name type="scientific">Bacteroides uniformis</name>
    <dbReference type="NCBI Taxonomy" id="820"/>
    <lineage>
        <taxon>Bacteria</taxon>
        <taxon>Pseudomonadati</taxon>
        <taxon>Bacteroidota</taxon>
        <taxon>Bacteroidia</taxon>
        <taxon>Bacteroidales</taxon>
        <taxon>Bacteroidaceae</taxon>
        <taxon>Bacteroides</taxon>
    </lineage>
</organism>
<evidence type="ECO:0000313" key="4">
    <source>
        <dbReference type="EMBL" id="MBT8724969.1"/>
    </source>
</evidence>
<dbReference type="Proteomes" id="UP000260759">
    <property type="component" value="Unassembled WGS sequence"/>
</dbReference>
<dbReference type="EMBL" id="WCUV01000016">
    <property type="protein sequence ID" value="KAB4087900.1"/>
    <property type="molecule type" value="Genomic_DNA"/>
</dbReference>
<dbReference type="Proteomes" id="UP000466952">
    <property type="component" value="Unassembled WGS sequence"/>
</dbReference>
<dbReference type="Pfam" id="PF14207">
    <property type="entry name" value="DpnD-PcfM"/>
    <property type="match status" value="1"/>
</dbReference>
<keyword evidence="9" id="KW-1185">Reference proteome</keyword>
<feature type="domain" description="DpnD/PcfM-like C-terminal" evidence="1">
    <location>
        <begin position="4"/>
        <end position="46"/>
    </location>
</feature>
<comment type="caution">
    <text evidence="5">The sequence shown here is derived from an EMBL/GenBank/DDBJ whole genome shotgun (WGS) entry which is preliminary data.</text>
</comment>
<dbReference type="AlphaFoldDB" id="A0A139K9R6"/>
<evidence type="ECO:0000313" key="9">
    <source>
        <dbReference type="Proteomes" id="UP001196342"/>
    </source>
</evidence>
<evidence type="ECO:0000313" key="5">
    <source>
        <dbReference type="EMBL" id="RGN95055.1"/>
    </source>
</evidence>
<reference evidence="5 6" key="1">
    <citation type="submission" date="2018-08" db="EMBL/GenBank/DDBJ databases">
        <title>A genome reference for cultivated species of the human gut microbiota.</title>
        <authorList>
            <person name="Zou Y."/>
            <person name="Xue W."/>
            <person name="Luo G."/>
        </authorList>
    </citation>
    <scope>NUCLEOTIDE SEQUENCE [LARGE SCALE GENOMIC DNA]</scope>
    <source>
        <strain evidence="5 6">OM03-4</strain>
    </source>
</reference>
<dbReference type="GeneID" id="78406448"/>
<evidence type="ECO:0000313" key="2">
    <source>
        <dbReference type="EMBL" id="KAB4087900.1"/>
    </source>
</evidence>
<dbReference type="RefSeq" id="WP_004293663.1">
    <property type="nucleotide sequence ID" value="NZ_CAXTGQ010000003.1"/>
</dbReference>
<name>A0A139K9R6_BACUN</name>
<evidence type="ECO:0000313" key="8">
    <source>
        <dbReference type="Proteomes" id="UP000466952"/>
    </source>
</evidence>
<dbReference type="InterPro" id="IPR025575">
    <property type="entry name" value="DpnD/PcfM_C"/>
</dbReference>
<sequence length="290" mass="34500">MKKYRIAIEETLRKVVEIEAETPGLAVCRAEDEYNEEKHVLSADNFAGADIALSTDDSTVMETLEDVDFIGYVQRRFEECRESISVEDKVRLAFGSFDNALYEFGEYRKEAARNRPQVYLLYRSDAWHNRSSMELIAPFSSLENMMEYLRRKKKEFRLTESDLEEFKNNRQTKGRDENYLYESDYLDVLPEQEPELPPKDDAFYDKVFTCGQSELSRRELESLPEPFDTYHVTDEEMEQIVYETEMETRDRLRLGKRKPIDFDNDRHSEIWWEEMEKAVVRHGVPYYEAE</sequence>
<evidence type="ECO:0000259" key="1">
    <source>
        <dbReference type="Pfam" id="PF14207"/>
    </source>
</evidence>
<reference evidence="4 9" key="3">
    <citation type="submission" date="2020-12" db="EMBL/GenBank/DDBJ databases">
        <title>Microorganisms.</title>
        <authorList>
            <person name="Matos J."/>
            <person name="Faleiro L."/>
            <person name="Duarte I."/>
        </authorList>
    </citation>
    <scope>NUCLEOTIDE SEQUENCE [LARGE SCALE GENOMIC DNA]</scope>
    <source>
        <strain evidence="4 9">PtFD3Pch2</strain>
    </source>
</reference>
<proteinExistence type="predicted"/>
<dbReference type="Proteomes" id="UP000432488">
    <property type="component" value="Unassembled WGS sequence"/>
</dbReference>
<evidence type="ECO:0000313" key="3">
    <source>
        <dbReference type="EMBL" id="KAB4211912.1"/>
    </source>
</evidence>
<dbReference type="Proteomes" id="UP001196342">
    <property type="component" value="Unassembled WGS sequence"/>
</dbReference>
<dbReference type="EMBL" id="QSVA01000005">
    <property type="protein sequence ID" value="RGN95055.1"/>
    <property type="molecule type" value="Genomic_DNA"/>
</dbReference>
<dbReference type="EMBL" id="JAFBJK010000002">
    <property type="protein sequence ID" value="MBT8724969.1"/>
    <property type="molecule type" value="Genomic_DNA"/>
</dbReference>
<reference evidence="7 8" key="2">
    <citation type="journal article" date="2019" name="Nat. Med.">
        <title>A library of human gut bacterial isolates paired with longitudinal multiomics data enables mechanistic microbiome research.</title>
        <authorList>
            <person name="Poyet M."/>
            <person name="Groussin M."/>
            <person name="Gibbons S.M."/>
            <person name="Avila-Pacheco J."/>
            <person name="Jiang X."/>
            <person name="Kearney S.M."/>
            <person name="Perrotta A.R."/>
            <person name="Berdy B."/>
            <person name="Zhao S."/>
            <person name="Lieberman T.D."/>
            <person name="Swanson P.K."/>
            <person name="Smith M."/>
            <person name="Roesemann S."/>
            <person name="Alexander J.E."/>
            <person name="Rich S.A."/>
            <person name="Livny J."/>
            <person name="Vlamakis H."/>
            <person name="Clish C."/>
            <person name="Bullock K."/>
            <person name="Deik A."/>
            <person name="Scott J."/>
            <person name="Pierce K.A."/>
            <person name="Xavier R.J."/>
            <person name="Alm E.J."/>
        </authorList>
    </citation>
    <scope>NUCLEOTIDE SEQUENCE [LARGE SCALE GENOMIC DNA]</scope>
    <source>
        <strain evidence="3 8">BIOML-A11</strain>
        <strain evidence="2 7">BIOML-A42</strain>
    </source>
</reference>
<evidence type="ECO:0000313" key="6">
    <source>
        <dbReference type="Proteomes" id="UP000260759"/>
    </source>
</evidence>
<evidence type="ECO:0000313" key="7">
    <source>
        <dbReference type="Proteomes" id="UP000432488"/>
    </source>
</evidence>
<accession>A0A139K9R6</accession>